<accession>C8X8A3</accession>
<dbReference type="InParanoid" id="C8X8A3"/>
<dbReference type="SUPFAM" id="SSF52499">
    <property type="entry name" value="Isochorismatase-like hydrolases"/>
    <property type="match status" value="1"/>
</dbReference>
<dbReference type="HOGENOM" id="CLU_068979_8_2_11"/>
<organism evidence="3 4">
    <name type="scientific">Nakamurella multipartita (strain ATCC 700099 / DSM 44233 / CIP 104796 / JCM 9543 / NBRC 105858 / Y-104)</name>
    <name type="common">Microsphaera multipartita</name>
    <dbReference type="NCBI Taxonomy" id="479431"/>
    <lineage>
        <taxon>Bacteria</taxon>
        <taxon>Bacillati</taxon>
        <taxon>Actinomycetota</taxon>
        <taxon>Actinomycetes</taxon>
        <taxon>Nakamurellales</taxon>
        <taxon>Nakamurellaceae</taxon>
        <taxon>Nakamurella</taxon>
    </lineage>
</organism>
<dbReference type="InterPro" id="IPR036380">
    <property type="entry name" value="Isochorismatase-like_sf"/>
</dbReference>
<evidence type="ECO:0000256" key="1">
    <source>
        <dbReference type="ARBA" id="ARBA00022801"/>
    </source>
</evidence>
<gene>
    <name evidence="3" type="ordered locus">Namu_0664</name>
</gene>
<dbReference type="PANTHER" id="PTHR43540">
    <property type="entry name" value="PEROXYUREIDOACRYLATE/UREIDOACRYLATE AMIDOHYDROLASE-RELATED"/>
    <property type="match status" value="1"/>
</dbReference>
<reference evidence="4" key="1">
    <citation type="submission" date="2009-09" db="EMBL/GenBank/DDBJ databases">
        <title>The complete genome of Nakamurella multipartita DSM 44233.</title>
        <authorList>
            <consortium name="US DOE Joint Genome Institute (JGI-PGF)"/>
            <person name="Lucas S."/>
            <person name="Copeland A."/>
            <person name="Lapidus A."/>
            <person name="Glavina del Rio T."/>
            <person name="Dalin E."/>
            <person name="Tice H."/>
            <person name="Bruce D."/>
            <person name="Goodwin L."/>
            <person name="Pitluck S."/>
            <person name="Kyrpides N."/>
            <person name="Mavromatis K."/>
            <person name="Ivanova N."/>
            <person name="Ovchinnikova G."/>
            <person name="Sims D."/>
            <person name="Meincke L."/>
            <person name="Brettin T."/>
            <person name="Detter J.C."/>
            <person name="Han C."/>
            <person name="Larimer F."/>
            <person name="Land M."/>
            <person name="Hauser L."/>
            <person name="Markowitz V."/>
            <person name="Cheng J.-F."/>
            <person name="Hugenholtz P."/>
            <person name="Woyke T."/>
            <person name="Wu D."/>
            <person name="Klenk H.-P."/>
            <person name="Eisen J.A."/>
        </authorList>
    </citation>
    <scope>NUCLEOTIDE SEQUENCE [LARGE SCALE GENOMIC DNA]</scope>
    <source>
        <strain evidence="4">ATCC 700099 / DSM 44233 / CIP 104796 / JCM 9543 / NBRC 105858 / Y-104</strain>
    </source>
</reference>
<dbReference type="KEGG" id="nml:Namu_0664"/>
<dbReference type="Proteomes" id="UP000002218">
    <property type="component" value="Chromosome"/>
</dbReference>
<dbReference type="PANTHER" id="PTHR43540:SF16">
    <property type="entry name" value="ISOCHORISMATASE-LIKE DOMAIN-CONTAINING PROTEIN"/>
    <property type="match status" value="1"/>
</dbReference>
<proteinExistence type="predicted"/>
<feature type="domain" description="Isochorismatase-like" evidence="2">
    <location>
        <begin position="12"/>
        <end position="198"/>
    </location>
</feature>
<evidence type="ECO:0000313" key="3">
    <source>
        <dbReference type="EMBL" id="ACV77079.1"/>
    </source>
</evidence>
<dbReference type="STRING" id="479431.Namu_0664"/>
<dbReference type="OrthoDB" id="3398739at2"/>
<sequence length="217" mass="22908">MSDTPSIDPTRTAVVLIEYQNDFTSEGGTLHGAVKDVMESTGMMKNTAEVVDAARAAGATVIHSPISFAEGYGEISSTPYGILAGVVESNSFVKDSWGAAIVEEMSPSDGDIVIEGKRGLDAFASTNLDFILRSKGIDTIALAGFLTNCCVESTMRSGYERGYQVYTLTDCVAATSQDEHDNAIAKDYPMFSRPTTGAAFAQALTGGDKPVDASRGY</sequence>
<dbReference type="RefSeq" id="WP_015745995.1">
    <property type="nucleotide sequence ID" value="NC_013235.1"/>
</dbReference>
<dbReference type="GO" id="GO:0016787">
    <property type="term" value="F:hydrolase activity"/>
    <property type="evidence" value="ECO:0007669"/>
    <property type="project" value="UniProtKB-KW"/>
</dbReference>
<dbReference type="Gene3D" id="3.40.50.850">
    <property type="entry name" value="Isochorismatase-like"/>
    <property type="match status" value="1"/>
</dbReference>
<dbReference type="InterPro" id="IPR000868">
    <property type="entry name" value="Isochorismatase-like_dom"/>
</dbReference>
<keyword evidence="1 3" id="KW-0378">Hydrolase</keyword>
<dbReference type="InterPro" id="IPR050272">
    <property type="entry name" value="Isochorismatase-like_hydrls"/>
</dbReference>
<evidence type="ECO:0000313" key="4">
    <source>
        <dbReference type="Proteomes" id="UP000002218"/>
    </source>
</evidence>
<protein>
    <submittedName>
        <fullName evidence="3">Isochorismatase hydrolase</fullName>
    </submittedName>
</protein>
<dbReference type="eggNOG" id="COG1335">
    <property type="taxonomic scope" value="Bacteria"/>
</dbReference>
<name>C8X8A3_NAKMY</name>
<keyword evidence="4" id="KW-1185">Reference proteome</keyword>
<evidence type="ECO:0000259" key="2">
    <source>
        <dbReference type="Pfam" id="PF00857"/>
    </source>
</evidence>
<dbReference type="CDD" id="cd00431">
    <property type="entry name" value="cysteine_hydrolases"/>
    <property type="match status" value="1"/>
</dbReference>
<dbReference type="EMBL" id="CP001737">
    <property type="protein sequence ID" value="ACV77079.1"/>
    <property type="molecule type" value="Genomic_DNA"/>
</dbReference>
<dbReference type="AlphaFoldDB" id="C8X8A3"/>
<reference evidence="3 4" key="2">
    <citation type="journal article" date="2010" name="Stand. Genomic Sci.">
        <title>Complete genome sequence of Nakamurella multipartita type strain (Y-104).</title>
        <authorList>
            <person name="Tice H."/>
            <person name="Mayilraj S."/>
            <person name="Sims D."/>
            <person name="Lapidus A."/>
            <person name="Nolan M."/>
            <person name="Lucas S."/>
            <person name="Glavina Del Rio T."/>
            <person name="Copeland A."/>
            <person name="Cheng J.F."/>
            <person name="Meincke L."/>
            <person name="Bruce D."/>
            <person name="Goodwin L."/>
            <person name="Pitluck S."/>
            <person name="Ivanova N."/>
            <person name="Mavromatis K."/>
            <person name="Ovchinnikova G."/>
            <person name="Pati A."/>
            <person name="Chen A."/>
            <person name="Palaniappan K."/>
            <person name="Land M."/>
            <person name="Hauser L."/>
            <person name="Chang Y.J."/>
            <person name="Jeffries C.D."/>
            <person name="Detter J.C."/>
            <person name="Brettin T."/>
            <person name="Rohde M."/>
            <person name="Goker M."/>
            <person name="Bristow J."/>
            <person name="Eisen J.A."/>
            <person name="Markowitz V."/>
            <person name="Hugenholtz P."/>
            <person name="Kyrpides N.C."/>
            <person name="Klenk H.P."/>
            <person name="Chen F."/>
        </authorList>
    </citation>
    <scope>NUCLEOTIDE SEQUENCE [LARGE SCALE GENOMIC DNA]</scope>
    <source>
        <strain evidence="4">ATCC 700099 / DSM 44233 / CIP 104796 / JCM 9543 / NBRC 105858 / Y-104</strain>
    </source>
</reference>
<dbReference type="Pfam" id="PF00857">
    <property type="entry name" value="Isochorismatase"/>
    <property type="match status" value="1"/>
</dbReference>